<evidence type="ECO:0000313" key="2">
    <source>
        <dbReference type="Proteomes" id="UP001596174"/>
    </source>
</evidence>
<evidence type="ECO:0000313" key="1">
    <source>
        <dbReference type="EMBL" id="MFC5907363.1"/>
    </source>
</evidence>
<accession>A0ABW1FYP2</accession>
<organism evidence="1 2">
    <name type="scientific">Streptacidiphilus monticola</name>
    <dbReference type="NCBI Taxonomy" id="2161674"/>
    <lineage>
        <taxon>Bacteria</taxon>
        <taxon>Bacillati</taxon>
        <taxon>Actinomycetota</taxon>
        <taxon>Actinomycetes</taxon>
        <taxon>Kitasatosporales</taxon>
        <taxon>Streptomycetaceae</taxon>
        <taxon>Streptacidiphilus</taxon>
    </lineage>
</organism>
<sequence>MTEEEELRSARLVAWGNAWFAGLTSPDHLAEAVRGDDAAHQVVGLPGGGTPGLTLALGELRGLGATGLRLALPEPGHPLGLTGPPEFNARAMEAGEAVLAVGVPWGLVPEVVWHGSPDGEGDDGLTAVTWHALPVNPGVPADVPALRDAERELAQGMREATDLLLRLDVAGAGPAVQDALRRFRRGEEGTVLAPGYPPRVVKVLDSARRVAALLEIAAMSEGAAVSAGEMAARSGALRPLARSARRAQVAAYNALVDEAPR</sequence>
<dbReference type="Proteomes" id="UP001596174">
    <property type="component" value="Unassembled WGS sequence"/>
</dbReference>
<dbReference type="EMBL" id="JBHSQJ010000031">
    <property type="protein sequence ID" value="MFC5907363.1"/>
    <property type="molecule type" value="Genomic_DNA"/>
</dbReference>
<gene>
    <name evidence="1" type="ORF">ACFP3V_09030</name>
</gene>
<name>A0ABW1FYP2_9ACTN</name>
<reference evidence="2" key="1">
    <citation type="journal article" date="2019" name="Int. J. Syst. Evol. Microbiol.">
        <title>The Global Catalogue of Microorganisms (GCM) 10K type strain sequencing project: providing services to taxonomists for standard genome sequencing and annotation.</title>
        <authorList>
            <consortium name="The Broad Institute Genomics Platform"/>
            <consortium name="The Broad Institute Genome Sequencing Center for Infectious Disease"/>
            <person name="Wu L."/>
            <person name="Ma J."/>
        </authorList>
    </citation>
    <scope>NUCLEOTIDE SEQUENCE [LARGE SCALE GENOMIC DNA]</scope>
    <source>
        <strain evidence="2">JCM 4816</strain>
    </source>
</reference>
<comment type="caution">
    <text evidence="1">The sequence shown here is derived from an EMBL/GenBank/DDBJ whole genome shotgun (WGS) entry which is preliminary data.</text>
</comment>
<keyword evidence="2" id="KW-1185">Reference proteome</keyword>
<protein>
    <submittedName>
        <fullName evidence="1">Uncharacterized protein</fullName>
    </submittedName>
</protein>
<dbReference type="RefSeq" id="WP_380581701.1">
    <property type="nucleotide sequence ID" value="NZ_JBHSQJ010000031.1"/>
</dbReference>
<proteinExistence type="predicted"/>